<dbReference type="Proteomes" id="UP001623330">
    <property type="component" value="Unassembled WGS sequence"/>
</dbReference>
<dbReference type="EMBL" id="JBEVYD010000005">
    <property type="protein sequence ID" value="KAL3232342.1"/>
    <property type="molecule type" value="Genomic_DNA"/>
</dbReference>
<evidence type="ECO:0000313" key="1">
    <source>
        <dbReference type="EMBL" id="KAL3232342.1"/>
    </source>
</evidence>
<dbReference type="SUPFAM" id="SSF50978">
    <property type="entry name" value="WD40 repeat-like"/>
    <property type="match status" value="1"/>
</dbReference>
<accession>A0ABR4NUD3</accession>
<protein>
    <recommendedName>
        <fullName evidence="3">Cleavage/polyadenylation specificity factor A subunit C-terminal domain-containing protein</fullName>
    </recommendedName>
</protein>
<sequence length="1122" mass="129035">MLVLRETLTSDEGVIGSIELKSGYILVVRAQSYRLYKRHNDGYIYWKRENIAGIIVACCGYESKFDNREYIFTLSQIGTIRVMELNFQEGEPLSNVVSEFQSFINVTAKYPQFGINSAKGHLFINLSDFDVYVMKFYDKKNGIVIQEPIEGDDSGTWIPIYLSSGRIRHFELCEFQGGAENSIPWVELTLLVYTNGHWRFETARALTTIKIQTRWKCTRCLELPASKHIIGFLNDLHEYVMAYIPYFGYYIVSLTHIIIIAFKDGYLCNIGGTLVTELATFESIDNHCDLDSGTIGIASSLYVHENTDNLEFSLLTNNKEKIDFHLNIIQTDAYDSVTHLSNFNYNKEYINIDSAILDRTVSVQLSKPSGLLILSSTGTYFYHYRKPAFPYINTSIEETASKIIFDYGSISDEFPVEYYSGFDKRTNKHFLEYRFFGYYIPPAESNSSDKHLNHVHFKLVYEPLSTVTETWVDGNNIYWRDEFDTLFKNGQELLKNGQHKFIINNNIVSLNNLLSKISFFQHKNQHCYSYVSQVGTFLTSQSNDKYDIKNIVETPTLKNIVLASIVCPDNSLLSIIVVDDELIELKDYILVKKQKLDNSISRVVDLAINQIEGKTHLLVSDLEGKLFCIDLNTGKIVQRLSIGKLPPKFCQKKDYWVIYSREYMGLLVFDSKTNFYEYRILIVPYFIKSIHDYNNGIYLITEDNKVLTVNIDKINNTARPTTVNNKVEYELIYLTSLPYTNRFLVARIGRNTDMITQESLAVVDLFTGKILDVFSLGMRYENASISCISSIEYQNDKDLRKFKKGQTSYAKIYALSHCFIVSLDISNLEDGVFSEDAGNLLLFSIEEDTGKLTLEASKSSAFNVTTVQNYLNRTFFVGGDTLAIYQIDYLVKENRFIMEEVSTRPTGLNCVLSLQPYSCRLAATKSSKEFNIARSHRIVLQDKFKGLLEYEVIISNKNKGQIRSDDLKIELKAITNRDMLPFNNILENDSVINCVKYREHDGTSFFLLVYNSKLVLIAFINSDGTFGYHEFFLSCDIKLVTAQSRKEMEHYEDYLVNRSKNLFRLVTAKNTCYNISLEDMEVSEEVMEKMDEYLPEIAYVDGTIDDNSLKFVDKQIFDYVTG</sequence>
<evidence type="ECO:0000313" key="2">
    <source>
        <dbReference type="Proteomes" id="UP001623330"/>
    </source>
</evidence>
<reference evidence="1 2" key="1">
    <citation type="submission" date="2024-05" db="EMBL/GenBank/DDBJ databases">
        <title>Long read based assembly of the Candida bracarensis genome reveals expanded adhesin content.</title>
        <authorList>
            <person name="Marcet-Houben M."/>
            <person name="Ksiezopolska E."/>
            <person name="Gabaldon T."/>
        </authorList>
    </citation>
    <scope>NUCLEOTIDE SEQUENCE [LARGE SCALE GENOMIC DNA]</scope>
    <source>
        <strain evidence="1 2">CBM6</strain>
    </source>
</reference>
<dbReference type="InterPro" id="IPR036322">
    <property type="entry name" value="WD40_repeat_dom_sf"/>
</dbReference>
<name>A0ABR4NUD3_9SACH</name>
<comment type="caution">
    <text evidence="1">The sequence shown here is derived from an EMBL/GenBank/DDBJ whole genome shotgun (WGS) entry which is preliminary data.</text>
</comment>
<evidence type="ECO:0008006" key="3">
    <source>
        <dbReference type="Google" id="ProtNLM"/>
    </source>
</evidence>
<gene>
    <name evidence="1" type="ORF">RNJ44_04258</name>
</gene>
<proteinExistence type="predicted"/>
<keyword evidence="2" id="KW-1185">Reference proteome</keyword>
<organism evidence="1 2">
    <name type="scientific">Nakaseomyces bracarensis</name>
    <dbReference type="NCBI Taxonomy" id="273131"/>
    <lineage>
        <taxon>Eukaryota</taxon>
        <taxon>Fungi</taxon>
        <taxon>Dikarya</taxon>
        <taxon>Ascomycota</taxon>
        <taxon>Saccharomycotina</taxon>
        <taxon>Saccharomycetes</taxon>
        <taxon>Saccharomycetales</taxon>
        <taxon>Saccharomycetaceae</taxon>
        <taxon>Nakaseomyces</taxon>
    </lineage>
</organism>